<dbReference type="InterPro" id="IPR052047">
    <property type="entry name" value="GH94_Enzymes"/>
</dbReference>
<feature type="domain" description="Glycosyl hydrolase 94 supersandwich" evidence="4">
    <location>
        <begin position="1324"/>
        <end position="1587"/>
    </location>
</feature>
<dbReference type="PANTHER" id="PTHR37469:SF2">
    <property type="entry name" value="CELLOBIONIC ACID PHOSPHORYLASE"/>
    <property type="match status" value="1"/>
</dbReference>
<feature type="domain" description="Glycosyl hydrolase 94 catalytic" evidence="7">
    <location>
        <begin position="2052"/>
        <end position="2476"/>
    </location>
</feature>
<feature type="domain" description="DUF3131" evidence="6">
    <location>
        <begin position="904"/>
        <end position="1061"/>
    </location>
</feature>
<accession>A0A9D0YZY7</accession>
<dbReference type="Gene3D" id="1.50.10.140">
    <property type="match status" value="1"/>
</dbReference>
<feature type="transmembrane region" description="Helical" evidence="3">
    <location>
        <begin position="839"/>
        <end position="856"/>
    </location>
</feature>
<dbReference type="InterPro" id="IPR021478">
    <property type="entry name" value="DUF3131"/>
</dbReference>
<dbReference type="PANTHER" id="PTHR37469">
    <property type="entry name" value="CELLOBIONIC ACID PHOSPHORYLASE-RELATED"/>
    <property type="match status" value="1"/>
</dbReference>
<gene>
    <name evidence="8" type="ORF">IAC85_04935</name>
</gene>
<dbReference type="InterPro" id="IPR010383">
    <property type="entry name" value="Glyco_hydrolase_94_b-supersand"/>
</dbReference>
<feature type="transmembrane region" description="Helical" evidence="3">
    <location>
        <begin position="313"/>
        <end position="332"/>
    </location>
</feature>
<dbReference type="Gene3D" id="2.70.98.40">
    <property type="entry name" value="Glycoside hydrolase, family 65, N-terminal domain"/>
    <property type="match status" value="3"/>
</dbReference>
<dbReference type="Pfam" id="PF10091">
    <property type="entry name" value="Glycoamylase"/>
    <property type="match status" value="1"/>
</dbReference>
<name>A0A9D0YZY7_9FIRM</name>
<feature type="domain" description="Glycosyl hydrolase 94 supersandwich" evidence="4">
    <location>
        <begin position="1814"/>
        <end position="1985"/>
    </location>
</feature>
<dbReference type="InterPro" id="IPR008928">
    <property type="entry name" value="6-hairpin_glycosidase_sf"/>
</dbReference>
<feature type="domain" description="Glycoamylase-like" evidence="5">
    <location>
        <begin position="1072"/>
        <end position="1275"/>
    </location>
</feature>
<dbReference type="SMART" id="SM01068">
    <property type="entry name" value="CBM_X"/>
    <property type="match status" value="2"/>
</dbReference>
<dbReference type="EMBL" id="DVFU01000096">
    <property type="protein sequence ID" value="HIQ65067.1"/>
    <property type="molecule type" value="Genomic_DNA"/>
</dbReference>
<dbReference type="GO" id="GO:0016757">
    <property type="term" value="F:glycosyltransferase activity"/>
    <property type="evidence" value="ECO:0007669"/>
    <property type="project" value="UniProtKB-KW"/>
</dbReference>
<dbReference type="Pfam" id="PF17167">
    <property type="entry name" value="Glyco_hydro_94"/>
    <property type="match status" value="1"/>
</dbReference>
<proteinExistence type="predicted"/>
<dbReference type="Gene3D" id="1.50.10.10">
    <property type="match status" value="1"/>
</dbReference>
<dbReference type="InterPro" id="IPR033432">
    <property type="entry name" value="GH94_catalytic"/>
</dbReference>
<reference evidence="8" key="2">
    <citation type="journal article" date="2021" name="PeerJ">
        <title>Extensive microbial diversity within the chicken gut microbiome revealed by metagenomics and culture.</title>
        <authorList>
            <person name="Gilroy R."/>
            <person name="Ravi A."/>
            <person name="Getino M."/>
            <person name="Pursley I."/>
            <person name="Horton D.L."/>
            <person name="Alikhan N.F."/>
            <person name="Baker D."/>
            <person name="Gharbi K."/>
            <person name="Hall N."/>
            <person name="Watson M."/>
            <person name="Adriaenssens E.M."/>
            <person name="Foster-Nyarko E."/>
            <person name="Jarju S."/>
            <person name="Secka A."/>
            <person name="Antonio M."/>
            <person name="Oren A."/>
            <person name="Chaudhuri R.R."/>
            <person name="La Ragione R."/>
            <person name="Hildebrand F."/>
            <person name="Pallen M.J."/>
        </authorList>
    </citation>
    <scope>NUCLEOTIDE SEQUENCE</scope>
    <source>
        <strain evidence="8">CHK165-10780</strain>
    </source>
</reference>
<feature type="transmembrane region" description="Helical" evidence="3">
    <location>
        <begin position="783"/>
        <end position="802"/>
    </location>
</feature>
<evidence type="ECO:0000259" key="4">
    <source>
        <dbReference type="Pfam" id="PF06165"/>
    </source>
</evidence>
<sequence>MINHFFENFDAITDYYNFLIAKTKNLEYIGITNEWLIDNYYLLVEHKNNIVREKKQLAKQVKHSLYMNNAIKKIISKNNYNIDFHKLVKELNSYQHENHYFFSYKEITFIPILLLFNYVERLRELCEDEKSKLVTKDFISEAVEKVDNKEIAIEDFITTDFDFSENFDYIYELNNQLKELGTRSNKAFKELNKILEAHQISLKEVLNEAYQSRIDNNILISNLFNDLKEFFELTSEELFENISLAEKRLMRDEIYDHMTVETKNMYRNRIVKLAKKAKLSEYEYISGLIKEGERNEKHIGFYLFEQKNYMGRVWLYILFVVIVSVIITYFLAPHFLSNWILSFVILIIPVMQLVIQILNHLMTRFVRPKPIPKMDYSKGIPEKDATMVVIPTIISNTKKIKEMFDTLETYYLVNRTNNLYFTLLGDVKAEQKAVMPYDKEVSEYGVMYAKKLNEKYKKEIFHFVYRKRFYNPKESCYLGYERKRGALLQFNRLLLRTMSKEDQQKYYVVHTLKDFHVSIKYVITLDTDTRLVLNTALNLVGAMAHPLNHPVLNKKESKVIRGYALMQPRVSVDIESTNKSLYSQIFASIGGFDSYTAIVPNAYQDSFNEGSFIGKGIYDLKVFDEIMNHRFPDNLILSHDLLEGNYLRCGYVGDIELIDDFPAKFLTDSTRQHRWARGDVQIIGWLFPRVKNQDGKRVQNPVNTLGKWKIFDNIARMFLQPAMLLVLILAIFFGKTSPIWWILFILLEIFLPIIFYLQSKIYDRHDDLLTVYYKNLMNGSKSILLRSYIVLATIPFYSKLYMDAFFRTMYRLLISHKNLLNWITAEEAEKTMKSDLPTYIRNFLFNLILGIVLVVVGLFTVNFYAIIFGLIFISAPFVLYKVSQPIPSNLQDLTDDEKDKLLGVARRTWHYFEENLTPEYHYLIPDNYQENREDKLDLRTSPTDIAFSLLAVVSADELGFIKTNEAIRLISNIIDTVEDLEKWNGHLYNWYSIKTMSAMQPQFVSTIDSGNFVASLMVVQQFLLAKNDEKLAKKVERLVRNTNFKKLYNKKDVFSIGYDVNEAALSIYNYNKFASESRLTSFIAIAKGDVPSKHWFCLDKSLTSFNHVKGLISWSGTSFEYYMPYLFMKNYPNTLLDETYHFAHMCQKEYMASIDKALPWGISECAYDELDNAQNYKYRAFSTPYLKAKEEKDSRIVLSPYSSFMATRLFPEDVYRNMLKFRDLDMYGIYGFYESYDVETGNPVKAFFAHHQGMSLIGIANYLKDGLVQNYFHDNVSVQTFDILLKEKVQLKANIDMKIAKYKKYDYAKEKIENDIRAFNYVSDMPEVSVLSNKKYCLLMNDRGDSFSRYRTIQLNRYRKITEQDYGYFLYIKDLDTSKVWSNTYAPINIAPDKYEVIFASDKIKYIRTDGDITTTTEIAVTKEHHAEIRKITFTNSGDEVKRLELTSYMEPIICENMADVSHRVFNSMFLESTYDEETHSLITMRKARNDNETNVYVVNRMVIEDPLEEYQYETDRFYFLGRNHNASNPEALVKPLTNTAGTNVEPIMSLRNQIEVLPNDSTTVCLINGFGRSKEQIMDIIHSYDDNLSVKKAFEVANLMNIVNTKTMNLTGSEMRVYNIMLNYLYQTTKIAVNEERKEFLKKNALAQNGLWKFGVSGDYPIILVEINDIGDISFVMDILKCFEYYKNNSIFVDIIIINSENSQYAKLIQKAIDEEKYRMYTVNNFYHTPGTITVINNEDITKEDRSVLNVVPRLRFILDDHKSLKEKMDELQKENKISHYSGVLLQHNLPVSTDDYSLDYKTDFGGFTRNGNEYVIYNRNTPTPWSNVIANSTMGTIITNNGCGYTFAYNSGEFKITSWTNDMVTNDKSEGIKVNGEIFDPTVCRHGFGYSVLESETSKLKQELTEFVATEDNVKFFLFKMTNKDKKKQKLRVSFWLNPTFGNFEEKTSRHILTEFMGADNYMKMRNVYSINYSNVSVFMSSSLPIIHAVDNKVLLKQIDVSVELDAQEDKTVVFTLGCAKSDAENLKLIHKYNNLTAARNELKAVRDLWKDRLSVLQVKTPDKSTDFMLNGWYLYQTISSRLLARAGFYQVSGAFGYRDQLQDAMNIVYALPELTRRQILTNAAHQFEQGDVLHWWHESNHFGLRSLYKDDYLWLVYATIEYLTVTEDYDILKEKVPFATGEELKPGEHEKGITFGYTKEKVSLLEHMELSLHLTMNSLGVHGLPLMGGGDWNDGMNRVGVKGKGESVWLGLFFCDILSRYIPLMQKINPKYNVKPYQDAMNQMAKSLNEHAWDGTYYLRAYFDNGAKLGSHENTECKIDLISQSFAVLSGVAPKDRETQALNSVHDLLVDKENGLVKLLTPAFSKSVNNPGYIMSYPEGLRENGGQYTHSVAWYLMALIKAHKYDEAYEYFHMINPVNKTATNEAVYRYKVEPYVIAADIYSSPRYPGRGGWTWYTGSAGWFYKVGMRDILGFYKEGDIVRIAPHVPAGWKEYKIQYRYLDTTYQIIVKLGKENKVTIDGKKNTKMEFKLTNDKKTHEIEIQTKGA</sequence>
<evidence type="ECO:0000313" key="9">
    <source>
        <dbReference type="Proteomes" id="UP000886725"/>
    </source>
</evidence>
<dbReference type="SUPFAM" id="SSF74650">
    <property type="entry name" value="Galactose mutarotase-like"/>
    <property type="match status" value="2"/>
</dbReference>
<keyword evidence="3" id="KW-1133">Transmembrane helix</keyword>
<evidence type="ECO:0000259" key="7">
    <source>
        <dbReference type="Pfam" id="PF17167"/>
    </source>
</evidence>
<dbReference type="Gene3D" id="2.60.420.10">
    <property type="entry name" value="Maltose phosphorylase, domain 3"/>
    <property type="match status" value="1"/>
</dbReference>
<evidence type="ECO:0000256" key="1">
    <source>
        <dbReference type="ARBA" id="ARBA00022676"/>
    </source>
</evidence>
<evidence type="ECO:0000313" key="8">
    <source>
        <dbReference type="EMBL" id="HIQ65067.1"/>
    </source>
</evidence>
<dbReference type="InterPro" id="IPR037018">
    <property type="entry name" value="GH65_N"/>
</dbReference>
<evidence type="ECO:0000256" key="2">
    <source>
        <dbReference type="ARBA" id="ARBA00022679"/>
    </source>
</evidence>
<keyword evidence="1" id="KW-0328">Glycosyltransferase</keyword>
<organism evidence="8 9">
    <name type="scientific">Candidatus Faecenecus gallistercoris</name>
    <dbReference type="NCBI Taxonomy" id="2840793"/>
    <lineage>
        <taxon>Bacteria</taxon>
        <taxon>Bacillati</taxon>
        <taxon>Bacillota</taxon>
        <taxon>Bacillota incertae sedis</taxon>
        <taxon>Candidatus Faecenecus</taxon>
    </lineage>
</organism>
<protein>
    <submittedName>
        <fullName evidence="8">DUF3131 domain-containing protein</fullName>
    </submittedName>
</protein>
<comment type="caution">
    <text evidence="8">The sequence shown here is derived from an EMBL/GenBank/DDBJ whole genome shotgun (WGS) entry which is preliminary data.</text>
</comment>
<reference evidence="8" key="1">
    <citation type="submission" date="2020-10" db="EMBL/GenBank/DDBJ databases">
        <authorList>
            <person name="Gilroy R."/>
        </authorList>
    </citation>
    <scope>NUCLEOTIDE SEQUENCE</scope>
    <source>
        <strain evidence="8">CHK165-10780</strain>
    </source>
</reference>
<feature type="transmembrane region" description="Helical" evidence="3">
    <location>
        <begin position="338"/>
        <end position="359"/>
    </location>
</feature>
<dbReference type="InterPro" id="IPR019282">
    <property type="entry name" value="Glycoamylase-like_cons_dom"/>
</dbReference>
<keyword evidence="2" id="KW-0808">Transferase</keyword>
<dbReference type="InterPro" id="IPR011013">
    <property type="entry name" value="Gal_mutarotase_sf_dom"/>
</dbReference>
<dbReference type="GO" id="GO:0005975">
    <property type="term" value="P:carbohydrate metabolic process"/>
    <property type="evidence" value="ECO:0007669"/>
    <property type="project" value="InterPro"/>
</dbReference>
<dbReference type="Proteomes" id="UP000886725">
    <property type="component" value="Unassembled WGS sequence"/>
</dbReference>
<feature type="transmembrane region" description="Helical" evidence="3">
    <location>
        <begin position="714"/>
        <end position="733"/>
    </location>
</feature>
<evidence type="ECO:0000256" key="3">
    <source>
        <dbReference type="SAM" id="Phobius"/>
    </source>
</evidence>
<dbReference type="Pfam" id="PF11329">
    <property type="entry name" value="DUF3131"/>
    <property type="match status" value="1"/>
</dbReference>
<dbReference type="SUPFAM" id="SSF48208">
    <property type="entry name" value="Six-hairpin glycosidases"/>
    <property type="match status" value="1"/>
</dbReference>
<evidence type="ECO:0000259" key="5">
    <source>
        <dbReference type="Pfam" id="PF10091"/>
    </source>
</evidence>
<dbReference type="GO" id="GO:0030246">
    <property type="term" value="F:carbohydrate binding"/>
    <property type="evidence" value="ECO:0007669"/>
    <property type="project" value="InterPro"/>
</dbReference>
<evidence type="ECO:0000259" key="6">
    <source>
        <dbReference type="Pfam" id="PF11329"/>
    </source>
</evidence>
<keyword evidence="3" id="KW-0472">Membrane</keyword>
<dbReference type="Pfam" id="PF06165">
    <property type="entry name" value="GH94_b-supersand"/>
    <property type="match status" value="2"/>
</dbReference>
<dbReference type="InterPro" id="IPR012341">
    <property type="entry name" value="6hp_glycosidase-like_sf"/>
</dbReference>
<keyword evidence="3" id="KW-0812">Transmembrane</keyword>
<feature type="transmembrane region" description="Helical" evidence="3">
    <location>
        <begin position="739"/>
        <end position="757"/>
    </location>
</feature>